<sequence>MPQPTVCIATRLFTPEVGAAAFRQRVLADSFHALGARVDVLTTVPPSGQVDDGELHVSRWPALRDENGNIRGYVQYLSYDLPLALRLMFRRRPALVVAEPPPTTGLVVRLASMLRRTPYAYYAADVWSDGAASVAAPKVLVSLLRRMESWVLRGAVLTLAVSEGVAERVALLGVPEDRILVVGNGVDTDVFTTEGEREDLGDPYFAYTGTMSEWQGADVFVRALKSVRETHPNARFVVLGQGSELPALKKLAEDLVPGAVDFRGVVPPAESAKVLRGAVGALVSIKPGLGYDFAKPTKIYAATGCGTPVVFAGEGAGRALVTDEQLGWAPGYADDAVAQSLREALDAAAAGDVDRDRLAGWTREHASLSAAARHAAEATMAAAGVSPR</sequence>
<dbReference type="PANTHER" id="PTHR12526:SF635">
    <property type="entry name" value="GLYCOSYL TRANSFERASE GROUP 1"/>
    <property type="match status" value="1"/>
</dbReference>
<dbReference type="Gene3D" id="3.40.50.2000">
    <property type="entry name" value="Glycogen Phosphorylase B"/>
    <property type="match status" value="2"/>
</dbReference>
<evidence type="ECO:0000259" key="3">
    <source>
        <dbReference type="Pfam" id="PF13579"/>
    </source>
</evidence>
<keyword evidence="2" id="KW-0808">Transferase</keyword>
<keyword evidence="5" id="KW-1185">Reference proteome</keyword>
<name>A0ABP8YAF8_9MICO</name>
<evidence type="ECO:0000256" key="1">
    <source>
        <dbReference type="ARBA" id="ARBA00022676"/>
    </source>
</evidence>
<organism evidence="4 5">
    <name type="scientific">Pedococcus ginsenosidimutans</name>
    <dbReference type="NCBI Taxonomy" id="490570"/>
    <lineage>
        <taxon>Bacteria</taxon>
        <taxon>Bacillati</taxon>
        <taxon>Actinomycetota</taxon>
        <taxon>Actinomycetes</taxon>
        <taxon>Micrococcales</taxon>
        <taxon>Intrasporangiaceae</taxon>
        <taxon>Pedococcus</taxon>
    </lineage>
</organism>
<dbReference type="Pfam" id="PF13579">
    <property type="entry name" value="Glyco_trans_4_4"/>
    <property type="match status" value="1"/>
</dbReference>
<gene>
    <name evidence="4" type="ORF">GCM10025782_24310</name>
</gene>
<dbReference type="RefSeq" id="WP_345503630.1">
    <property type="nucleotide sequence ID" value="NZ_BAABLO010000011.1"/>
</dbReference>
<dbReference type="PANTHER" id="PTHR12526">
    <property type="entry name" value="GLYCOSYLTRANSFERASE"/>
    <property type="match status" value="1"/>
</dbReference>
<accession>A0ABP8YAF8</accession>
<dbReference type="EMBL" id="BAABLO010000011">
    <property type="protein sequence ID" value="GAA4725338.1"/>
    <property type="molecule type" value="Genomic_DNA"/>
</dbReference>
<evidence type="ECO:0000256" key="2">
    <source>
        <dbReference type="ARBA" id="ARBA00022679"/>
    </source>
</evidence>
<comment type="caution">
    <text evidence="4">The sequence shown here is derived from an EMBL/GenBank/DDBJ whole genome shotgun (WGS) entry which is preliminary data.</text>
</comment>
<evidence type="ECO:0000313" key="4">
    <source>
        <dbReference type="EMBL" id="GAA4725338.1"/>
    </source>
</evidence>
<keyword evidence="1" id="KW-0328">Glycosyltransferase</keyword>
<proteinExistence type="predicted"/>
<dbReference type="SUPFAM" id="SSF53756">
    <property type="entry name" value="UDP-Glycosyltransferase/glycogen phosphorylase"/>
    <property type="match status" value="1"/>
</dbReference>
<feature type="domain" description="Glycosyltransferase subfamily 4-like N-terminal" evidence="3">
    <location>
        <begin position="23"/>
        <end position="185"/>
    </location>
</feature>
<dbReference type="CDD" id="cd03794">
    <property type="entry name" value="GT4_WbuB-like"/>
    <property type="match status" value="1"/>
</dbReference>
<reference evidence="5" key="1">
    <citation type="journal article" date="2019" name="Int. J. Syst. Evol. Microbiol.">
        <title>The Global Catalogue of Microorganisms (GCM) 10K type strain sequencing project: providing services to taxonomists for standard genome sequencing and annotation.</title>
        <authorList>
            <consortium name="The Broad Institute Genomics Platform"/>
            <consortium name="The Broad Institute Genome Sequencing Center for Infectious Disease"/>
            <person name="Wu L."/>
            <person name="Ma J."/>
        </authorList>
    </citation>
    <scope>NUCLEOTIDE SEQUENCE [LARGE SCALE GENOMIC DNA]</scope>
    <source>
        <strain evidence="5">JCM 18961</strain>
    </source>
</reference>
<dbReference type="Proteomes" id="UP001500556">
    <property type="component" value="Unassembled WGS sequence"/>
</dbReference>
<protein>
    <submittedName>
        <fullName evidence="4">Glycosyltransferase family 4 protein</fullName>
    </submittedName>
</protein>
<evidence type="ECO:0000313" key="5">
    <source>
        <dbReference type="Proteomes" id="UP001500556"/>
    </source>
</evidence>
<dbReference type="InterPro" id="IPR028098">
    <property type="entry name" value="Glyco_trans_4-like_N"/>
</dbReference>
<dbReference type="Pfam" id="PF13692">
    <property type="entry name" value="Glyco_trans_1_4"/>
    <property type="match status" value="1"/>
</dbReference>